<proteinExistence type="predicted"/>
<dbReference type="GO" id="GO:0070402">
    <property type="term" value="F:NADPH binding"/>
    <property type="evidence" value="ECO:0007669"/>
    <property type="project" value="TreeGrafter"/>
</dbReference>
<dbReference type="Gene3D" id="3.40.50.720">
    <property type="entry name" value="NAD(P)-binding Rossmann-like Domain"/>
    <property type="match status" value="1"/>
</dbReference>
<feature type="domain" description="Enoyl reductase (ER)" evidence="2">
    <location>
        <begin position="10"/>
        <end position="335"/>
    </location>
</feature>
<evidence type="ECO:0000259" key="2">
    <source>
        <dbReference type="SMART" id="SM00829"/>
    </source>
</evidence>
<dbReference type="GO" id="GO:0003730">
    <property type="term" value="F:mRNA 3'-UTR binding"/>
    <property type="evidence" value="ECO:0007669"/>
    <property type="project" value="TreeGrafter"/>
</dbReference>
<protein>
    <submittedName>
        <fullName evidence="3">NADPH:quinone reductase</fullName>
    </submittedName>
</protein>
<keyword evidence="4" id="KW-1185">Reference proteome</keyword>
<reference evidence="3 4" key="1">
    <citation type="submission" date="2019-09" db="EMBL/GenBank/DDBJ databases">
        <title>Isolation and identification of active actinomycetes.</title>
        <authorList>
            <person name="Yu Z."/>
            <person name="Han C."/>
            <person name="Yu B."/>
        </authorList>
    </citation>
    <scope>NUCLEOTIDE SEQUENCE [LARGE SCALE GENOMIC DNA]</scope>
    <source>
        <strain evidence="3 4">NEAU-H2</strain>
    </source>
</reference>
<accession>A0A7J5D757</accession>
<dbReference type="PANTHER" id="PTHR44154:SF1">
    <property type="entry name" value="QUINONE OXIDOREDUCTASE"/>
    <property type="match status" value="1"/>
</dbReference>
<name>A0A7J5D757_9ACTN</name>
<dbReference type="InterPro" id="IPR013149">
    <property type="entry name" value="ADH-like_C"/>
</dbReference>
<dbReference type="SUPFAM" id="SSF51735">
    <property type="entry name" value="NAD(P)-binding Rossmann-fold domains"/>
    <property type="match status" value="1"/>
</dbReference>
<dbReference type="EMBL" id="WBKG01000038">
    <property type="protein sequence ID" value="KAB1980218.1"/>
    <property type="molecule type" value="Genomic_DNA"/>
</dbReference>
<dbReference type="InterPro" id="IPR011032">
    <property type="entry name" value="GroES-like_sf"/>
</dbReference>
<keyword evidence="1" id="KW-0521">NADP</keyword>
<dbReference type="InterPro" id="IPR020843">
    <property type="entry name" value="ER"/>
</dbReference>
<dbReference type="Pfam" id="PF08240">
    <property type="entry name" value="ADH_N"/>
    <property type="match status" value="1"/>
</dbReference>
<dbReference type="InterPro" id="IPR013154">
    <property type="entry name" value="ADH-like_N"/>
</dbReference>
<evidence type="ECO:0000256" key="1">
    <source>
        <dbReference type="ARBA" id="ARBA00022857"/>
    </source>
</evidence>
<dbReference type="SUPFAM" id="SSF50129">
    <property type="entry name" value="GroES-like"/>
    <property type="match status" value="1"/>
</dbReference>
<comment type="caution">
    <text evidence="3">The sequence shown here is derived from an EMBL/GenBank/DDBJ whole genome shotgun (WGS) entry which is preliminary data.</text>
</comment>
<dbReference type="InterPro" id="IPR036291">
    <property type="entry name" value="NAD(P)-bd_dom_sf"/>
</dbReference>
<evidence type="ECO:0000313" key="4">
    <source>
        <dbReference type="Proteomes" id="UP000442990"/>
    </source>
</evidence>
<dbReference type="PANTHER" id="PTHR44154">
    <property type="entry name" value="QUINONE OXIDOREDUCTASE"/>
    <property type="match status" value="1"/>
</dbReference>
<gene>
    <name evidence="3" type="ORF">F8144_34280</name>
</gene>
<dbReference type="Gene3D" id="3.90.180.10">
    <property type="entry name" value="Medium-chain alcohol dehydrogenases, catalytic domain"/>
    <property type="match status" value="1"/>
</dbReference>
<dbReference type="Pfam" id="PF00107">
    <property type="entry name" value="ADH_zinc_N"/>
    <property type="match status" value="1"/>
</dbReference>
<dbReference type="SMART" id="SM00829">
    <property type="entry name" value="PKS_ER"/>
    <property type="match status" value="1"/>
</dbReference>
<organism evidence="3 4">
    <name type="scientific">Streptomyces triticiradicis</name>
    <dbReference type="NCBI Taxonomy" id="2651189"/>
    <lineage>
        <taxon>Bacteria</taxon>
        <taxon>Bacillati</taxon>
        <taxon>Actinomycetota</taxon>
        <taxon>Actinomycetes</taxon>
        <taxon>Kitasatosporales</taxon>
        <taxon>Streptomycetaceae</taxon>
        <taxon>Streptomyces</taxon>
    </lineage>
</organism>
<dbReference type="Proteomes" id="UP000442990">
    <property type="component" value="Unassembled WGS sequence"/>
</dbReference>
<dbReference type="CDD" id="cd08253">
    <property type="entry name" value="zeta_crystallin"/>
    <property type="match status" value="1"/>
</dbReference>
<dbReference type="GO" id="GO:0005829">
    <property type="term" value="C:cytosol"/>
    <property type="evidence" value="ECO:0007669"/>
    <property type="project" value="TreeGrafter"/>
</dbReference>
<dbReference type="InterPro" id="IPR051603">
    <property type="entry name" value="Zinc-ADH_QOR/CCCR"/>
</dbReference>
<dbReference type="RefSeq" id="WP_151473345.1">
    <property type="nucleotide sequence ID" value="NZ_WBKG01000038.1"/>
</dbReference>
<sequence length="339" mass="35082">MKAIIYRDNGAPDVLRFVDRDLPEPGPGEVRVRVAVSGVNPTDWQARSGAGHPKRFSEITPHLDGAGTIDAVGEGVDRSRVGERVWLFMAAAGRPTGTAAEFTVVPAEQAVPLPDEAGFDVGASLGVPALTAHRALTVAEDGPHRLRPGALDGKVVLAAGGAGAVGHAVIQLARWAGATVISTVSGPEKARLAGAAGAHHVIDYREGDPAADIREIAPDGVDIIAEVALGTNLALDLAVLRTRGTISTYANDGGAPVELDVPRNMVLNARFQFLILYLAGPEARAAAAQDVAAAVRDGALPVGEEHGLPLTRFPLDRTADAHRAVESRTVGKVLVDVGS</sequence>
<dbReference type="AlphaFoldDB" id="A0A7J5D757"/>
<evidence type="ECO:0000313" key="3">
    <source>
        <dbReference type="EMBL" id="KAB1980218.1"/>
    </source>
</evidence>
<dbReference type="GO" id="GO:0003960">
    <property type="term" value="F:quinone reductase (NADPH) activity"/>
    <property type="evidence" value="ECO:0007669"/>
    <property type="project" value="TreeGrafter"/>
</dbReference>